<protein>
    <submittedName>
        <fullName evidence="2">Uncharacterized protein</fullName>
    </submittedName>
</protein>
<feature type="compositionally biased region" description="Basic and acidic residues" evidence="1">
    <location>
        <begin position="173"/>
        <end position="194"/>
    </location>
</feature>
<organism evidence="2 3">
    <name type="scientific">Edaphosphingomonas haloaromaticamans</name>
    <dbReference type="NCBI Taxonomy" id="653954"/>
    <lineage>
        <taxon>Bacteria</taxon>
        <taxon>Pseudomonadati</taxon>
        <taxon>Pseudomonadota</taxon>
        <taxon>Alphaproteobacteria</taxon>
        <taxon>Sphingomonadales</taxon>
        <taxon>Rhizorhabdaceae</taxon>
        <taxon>Edaphosphingomonas</taxon>
    </lineage>
</organism>
<feature type="compositionally biased region" description="Basic and acidic residues" evidence="1">
    <location>
        <begin position="97"/>
        <end position="111"/>
    </location>
</feature>
<feature type="compositionally biased region" description="Basic and acidic residues" evidence="1">
    <location>
        <begin position="121"/>
        <end position="136"/>
    </location>
</feature>
<evidence type="ECO:0000256" key="1">
    <source>
        <dbReference type="SAM" id="MobiDB-lite"/>
    </source>
</evidence>
<reference evidence="2 3" key="1">
    <citation type="submission" date="2016-09" db="EMBL/GenBank/DDBJ databases">
        <title>Metabolic pathway, cell adaptation mechanisms and a novel monoxygenase revealed through proteogenomic-transcription analysis of a Sphingomonas haloaromaticamans strain degrading the fungicide ortho-phenylphenol.</title>
        <authorList>
            <person name="Perruchon C."/>
            <person name="Papadopoulou E.S."/>
            <person name="Rousidou C."/>
            <person name="Vasileiadis S."/>
            <person name="Tanou G."/>
            <person name="Amoutzias G."/>
            <person name="Molassiotis A."/>
            <person name="Karpouzas D.G."/>
        </authorList>
    </citation>
    <scope>NUCLEOTIDE SEQUENCE [LARGE SCALE GENOMIC DNA]</scope>
    <source>
        <strain evidence="2 3">P3</strain>
    </source>
</reference>
<dbReference type="EMBL" id="MIPT01000007">
    <property type="protein sequence ID" value="OHT17721.1"/>
    <property type="molecule type" value="Genomic_DNA"/>
</dbReference>
<dbReference type="AlphaFoldDB" id="A0A1S1H8G9"/>
<sequence length="202" mass="22753">MDRLQRRIARRIALQHGKAEFLRLPQRGVAAVDGDDAVGRRAAGDQLARGFRSAGAEAGDDDMVLQVALDHAHPELLPQALEHEVVGGSQEEQPYEQPDRRHHERIEHPRPIGDGNDIAEADGRDGDHREIEHVDEADMPVHIVAEAAAIEPVHRQDDAEQPQHQQQAQQQRQPDRQRRLAPERREAGDVEDAARFQPRFGR</sequence>
<evidence type="ECO:0000313" key="2">
    <source>
        <dbReference type="EMBL" id="OHT17721.1"/>
    </source>
</evidence>
<evidence type="ECO:0000313" key="3">
    <source>
        <dbReference type="Proteomes" id="UP000179467"/>
    </source>
</evidence>
<feature type="compositionally biased region" description="Low complexity" evidence="1">
    <location>
        <begin position="162"/>
        <end position="172"/>
    </location>
</feature>
<name>A0A1S1H8G9_9SPHN</name>
<dbReference type="Proteomes" id="UP000179467">
    <property type="component" value="Unassembled WGS sequence"/>
</dbReference>
<gene>
    <name evidence="2" type="ORF">BHE75_04671</name>
</gene>
<proteinExistence type="predicted"/>
<comment type="caution">
    <text evidence="2">The sequence shown here is derived from an EMBL/GenBank/DDBJ whole genome shotgun (WGS) entry which is preliminary data.</text>
</comment>
<feature type="region of interest" description="Disordered" evidence="1">
    <location>
        <begin position="85"/>
        <end position="202"/>
    </location>
</feature>
<accession>A0A1S1H8G9</accession>
<keyword evidence="3" id="KW-1185">Reference proteome</keyword>